<name>A0A0V0R3J2_PSEPJ</name>
<evidence type="ECO:0000313" key="3">
    <source>
        <dbReference type="EMBL" id="KRX08773.1"/>
    </source>
</evidence>
<evidence type="ECO:0008006" key="5">
    <source>
        <dbReference type="Google" id="ProtNLM"/>
    </source>
</evidence>
<feature type="transmembrane region" description="Helical" evidence="2">
    <location>
        <begin position="170"/>
        <end position="190"/>
    </location>
</feature>
<feature type="region of interest" description="Disordered" evidence="1">
    <location>
        <begin position="69"/>
        <end position="88"/>
    </location>
</feature>
<evidence type="ECO:0000256" key="2">
    <source>
        <dbReference type="SAM" id="Phobius"/>
    </source>
</evidence>
<accession>A0A0V0R3J2</accession>
<organism evidence="3 4">
    <name type="scientific">Pseudocohnilembus persalinus</name>
    <name type="common">Ciliate</name>
    <dbReference type="NCBI Taxonomy" id="266149"/>
    <lineage>
        <taxon>Eukaryota</taxon>
        <taxon>Sar</taxon>
        <taxon>Alveolata</taxon>
        <taxon>Ciliophora</taxon>
        <taxon>Intramacronucleata</taxon>
        <taxon>Oligohymenophorea</taxon>
        <taxon>Scuticociliatia</taxon>
        <taxon>Philasterida</taxon>
        <taxon>Pseudocohnilembidae</taxon>
        <taxon>Pseudocohnilembus</taxon>
    </lineage>
</organism>
<keyword evidence="2" id="KW-0472">Membrane</keyword>
<dbReference type="InParanoid" id="A0A0V0R3J2"/>
<keyword evidence="2" id="KW-0812">Transmembrane</keyword>
<protein>
    <recommendedName>
        <fullName evidence="5">Transmembrane protein</fullName>
    </recommendedName>
</protein>
<evidence type="ECO:0000256" key="1">
    <source>
        <dbReference type="SAM" id="MobiDB-lite"/>
    </source>
</evidence>
<feature type="compositionally biased region" description="Polar residues" evidence="1">
    <location>
        <begin position="75"/>
        <end position="88"/>
    </location>
</feature>
<reference evidence="3 4" key="1">
    <citation type="journal article" date="2015" name="Sci. Rep.">
        <title>Genome of the facultative scuticociliatosis pathogen Pseudocohnilembus persalinus provides insight into its virulence through horizontal gene transfer.</title>
        <authorList>
            <person name="Xiong J."/>
            <person name="Wang G."/>
            <person name="Cheng J."/>
            <person name="Tian M."/>
            <person name="Pan X."/>
            <person name="Warren A."/>
            <person name="Jiang C."/>
            <person name="Yuan D."/>
            <person name="Miao W."/>
        </authorList>
    </citation>
    <scope>NUCLEOTIDE SEQUENCE [LARGE SCALE GENOMIC DNA]</scope>
    <source>
        <strain evidence="3">36N120E</strain>
    </source>
</reference>
<proteinExistence type="predicted"/>
<sequence>MNVKQKCYKQKNPNSQEQLLDDNIDYRPTSARDQTKICNKQKLSQLQNINQQLNKTLEDINLTNSINSDQEEQQKNYSEQSQDQKNQDQTISLIDKNSIQDYLDENERLRIQIEQQNTSISQLENYSNQTQENDNQNEFQLNSNFQRDNPIKQVLKTTFIISSQYNKIKYVIAMINTIFLAAAFSPFMVIPTEDLVENCYKA</sequence>
<evidence type="ECO:0000313" key="4">
    <source>
        <dbReference type="Proteomes" id="UP000054937"/>
    </source>
</evidence>
<dbReference type="EMBL" id="LDAU01000058">
    <property type="protein sequence ID" value="KRX08773.1"/>
    <property type="molecule type" value="Genomic_DNA"/>
</dbReference>
<keyword evidence="4" id="KW-1185">Reference proteome</keyword>
<gene>
    <name evidence="3" type="ORF">PPERSA_08084</name>
</gene>
<keyword evidence="2" id="KW-1133">Transmembrane helix</keyword>
<comment type="caution">
    <text evidence="3">The sequence shown here is derived from an EMBL/GenBank/DDBJ whole genome shotgun (WGS) entry which is preliminary data.</text>
</comment>
<dbReference type="Proteomes" id="UP000054937">
    <property type="component" value="Unassembled WGS sequence"/>
</dbReference>
<dbReference type="AlphaFoldDB" id="A0A0V0R3J2"/>